<reference evidence="9 10" key="1">
    <citation type="submission" date="2010-05" db="EMBL/GenBank/DDBJ databases">
        <title>The Genome Sequence of Thecamonas trahens ATCC 50062.</title>
        <authorList>
            <consortium name="The Broad Institute Genome Sequencing Platform"/>
            <person name="Russ C."/>
            <person name="Cuomo C."/>
            <person name="Shea T."/>
            <person name="Young S.K."/>
            <person name="Zeng Q."/>
            <person name="Koehrsen M."/>
            <person name="Haas B."/>
            <person name="Borodovsky M."/>
            <person name="Guigo R."/>
            <person name="Alvarado L."/>
            <person name="Berlin A."/>
            <person name="Bochicchio J."/>
            <person name="Borenstein D."/>
            <person name="Chapman S."/>
            <person name="Chen Z."/>
            <person name="Freedman E."/>
            <person name="Gellesch M."/>
            <person name="Goldberg J."/>
            <person name="Griggs A."/>
            <person name="Gujja S."/>
            <person name="Heilman E."/>
            <person name="Heiman D."/>
            <person name="Hepburn T."/>
            <person name="Howarth C."/>
            <person name="Jen D."/>
            <person name="Larson L."/>
            <person name="Mehta T."/>
            <person name="Park D."/>
            <person name="Pearson M."/>
            <person name="Roberts A."/>
            <person name="Saif S."/>
            <person name="Shenoy N."/>
            <person name="Sisk P."/>
            <person name="Stolte C."/>
            <person name="Sykes S."/>
            <person name="Thomson T."/>
            <person name="Walk T."/>
            <person name="White J."/>
            <person name="Yandava C."/>
            <person name="Burger G."/>
            <person name="Gray M.W."/>
            <person name="Holland P.W.H."/>
            <person name="King N."/>
            <person name="Lang F.B.F."/>
            <person name="Roger A.J."/>
            <person name="Ruiz-Trillo I."/>
            <person name="Lander E."/>
            <person name="Nusbaum C."/>
        </authorList>
    </citation>
    <scope>NUCLEOTIDE SEQUENCE [LARGE SCALE GENOMIC DNA]</scope>
    <source>
        <strain evidence="9 10">ATCC 50062</strain>
    </source>
</reference>
<evidence type="ECO:0000313" key="10">
    <source>
        <dbReference type="Proteomes" id="UP000054408"/>
    </source>
</evidence>
<dbReference type="PANTHER" id="PTHR31485:SF7">
    <property type="entry name" value="PEPTIDYL SERINE ALPHA-GALACTOSYLTRANSFERASE"/>
    <property type="match status" value="1"/>
</dbReference>
<keyword evidence="6" id="KW-0472">Membrane</keyword>
<dbReference type="InterPro" id="IPR044845">
    <property type="entry name" value="HPAT/SRGT1-like"/>
</dbReference>
<dbReference type="InterPro" id="IPR056508">
    <property type="entry name" value="HPAT-like"/>
</dbReference>
<evidence type="ECO:0000256" key="2">
    <source>
        <dbReference type="ARBA" id="ARBA00022676"/>
    </source>
</evidence>
<keyword evidence="5" id="KW-1133">Transmembrane helix</keyword>
<dbReference type="EMBL" id="GL349449">
    <property type="protein sequence ID" value="KNC47888.1"/>
    <property type="molecule type" value="Genomic_DNA"/>
</dbReference>
<comment type="subcellular location">
    <subcellularLocation>
        <location evidence="1">Membrane</location>
        <topology evidence="1">Single-pass membrane protein</topology>
    </subcellularLocation>
</comment>
<gene>
    <name evidence="9" type="ORF">AMSG_04119</name>
</gene>
<dbReference type="GeneID" id="25563681"/>
<keyword evidence="3" id="KW-0808">Transferase</keyword>
<evidence type="ECO:0000256" key="3">
    <source>
        <dbReference type="ARBA" id="ARBA00022679"/>
    </source>
</evidence>
<keyword evidence="2" id="KW-0328">Glycosyltransferase</keyword>
<feature type="compositionally biased region" description="Low complexity" evidence="7">
    <location>
        <begin position="1"/>
        <end position="12"/>
    </location>
</feature>
<name>A0A0L0D9A8_THETB</name>
<evidence type="ECO:0000256" key="5">
    <source>
        <dbReference type="ARBA" id="ARBA00022989"/>
    </source>
</evidence>
<sequence length="340" mass="37322">MPKGGTTARPLGAPGGGPAGAAGMPGNAGTATGGKTLILLVISDNVYQDWQSRVFHYHMKKLLTPDQKLVTLISSPQPVDVAGKCAKKHNNCPLFPTGDYTKAANGDAFVVYNRAHAIREYMDDFVARRARGIDAEYTNVVIVEPDMIPLKPFDVVAPRGTVYGHSYFYMERGYGGINNSQLIEYCSFRPDDVAPIGVPYVLHVDDLIALLPLWIEKTVKMRLPQPWLASHERSWIADMWAFACAAADLHLTSVASPTFGPETAIDAEPGDDSMVIHYTYGYRFPLPDGSKFEFEKRSWTVEAPTPRPYPEPPADQANKLEKIHMAALNEALVAIFGPSE</sequence>
<keyword evidence="4" id="KW-0812">Transmembrane</keyword>
<feature type="domain" description="Hydroxyproline O-arabinosyltransferase-like" evidence="8">
    <location>
        <begin position="39"/>
        <end position="335"/>
    </location>
</feature>
<feature type="region of interest" description="Disordered" evidence="7">
    <location>
        <begin position="1"/>
        <end position="27"/>
    </location>
</feature>
<evidence type="ECO:0000256" key="4">
    <source>
        <dbReference type="ARBA" id="ARBA00022692"/>
    </source>
</evidence>
<evidence type="ECO:0000259" key="8">
    <source>
        <dbReference type="Pfam" id="PF23452"/>
    </source>
</evidence>
<evidence type="ECO:0000256" key="1">
    <source>
        <dbReference type="ARBA" id="ARBA00004167"/>
    </source>
</evidence>
<proteinExistence type="predicted"/>
<dbReference type="GO" id="GO:0016020">
    <property type="term" value="C:membrane"/>
    <property type="evidence" value="ECO:0007669"/>
    <property type="project" value="UniProtKB-SubCell"/>
</dbReference>
<dbReference type="PANTHER" id="PTHR31485">
    <property type="entry name" value="PEPTIDYL SERINE ALPHA-GALACTOSYLTRANSFERASE"/>
    <property type="match status" value="1"/>
</dbReference>
<dbReference type="RefSeq" id="XP_013758910.1">
    <property type="nucleotide sequence ID" value="XM_013903456.1"/>
</dbReference>
<dbReference type="GO" id="GO:0016757">
    <property type="term" value="F:glycosyltransferase activity"/>
    <property type="evidence" value="ECO:0007669"/>
    <property type="project" value="UniProtKB-KW"/>
</dbReference>
<dbReference type="Pfam" id="PF23452">
    <property type="entry name" value="HPAT"/>
    <property type="match status" value="1"/>
</dbReference>
<accession>A0A0L0D9A8</accession>
<dbReference type="OMA" id="VIHNKAS"/>
<evidence type="ECO:0000256" key="6">
    <source>
        <dbReference type="ARBA" id="ARBA00023136"/>
    </source>
</evidence>
<dbReference type="AlphaFoldDB" id="A0A0L0D9A8"/>
<dbReference type="STRING" id="461836.A0A0L0D9A8"/>
<evidence type="ECO:0000256" key="7">
    <source>
        <dbReference type="SAM" id="MobiDB-lite"/>
    </source>
</evidence>
<keyword evidence="10" id="KW-1185">Reference proteome</keyword>
<protein>
    <recommendedName>
        <fullName evidence="8">Hydroxyproline O-arabinosyltransferase-like domain-containing protein</fullName>
    </recommendedName>
</protein>
<evidence type="ECO:0000313" key="9">
    <source>
        <dbReference type="EMBL" id="KNC47888.1"/>
    </source>
</evidence>
<dbReference type="Proteomes" id="UP000054408">
    <property type="component" value="Unassembled WGS sequence"/>
</dbReference>
<organism evidence="9 10">
    <name type="scientific">Thecamonas trahens ATCC 50062</name>
    <dbReference type="NCBI Taxonomy" id="461836"/>
    <lineage>
        <taxon>Eukaryota</taxon>
        <taxon>Apusozoa</taxon>
        <taxon>Apusomonadida</taxon>
        <taxon>Apusomonadidae</taxon>
        <taxon>Thecamonas</taxon>
    </lineage>
</organism>